<sequence length="65" mass="7370">MAKKRKSGTSTLPNRSVKRTVARTVKRTVARASTEQDANWKLLSALIIKQRKAAGVPKLLRKYKY</sequence>
<organism evidence="1">
    <name type="scientific">marine sediment metagenome</name>
    <dbReference type="NCBI Taxonomy" id="412755"/>
    <lineage>
        <taxon>unclassified sequences</taxon>
        <taxon>metagenomes</taxon>
        <taxon>ecological metagenomes</taxon>
    </lineage>
</organism>
<dbReference type="EMBL" id="BARS01019851">
    <property type="protein sequence ID" value="GAF95470.1"/>
    <property type="molecule type" value="Genomic_DNA"/>
</dbReference>
<dbReference type="AlphaFoldDB" id="X0V4C2"/>
<gene>
    <name evidence="1" type="ORF">S01H1_32098</name>
</gene>
<proteinExistence type="predicted"/>
<feature type="non-terminal residue" evidence="1">
    <location>
        <position position="65"/>
    </location>
</feature>
<evidence type="ECO:0000313" key="1">
    <source>
        <dbReference type="EMBL" id="GAF95470.1"/>
    </source>
</evidence>
<accession>X0V4C2</accession>
<reference evidence="1" key="1">
    <citation type="journal article" date="2014" name="Front. Microbiol.">
        <title>High frequency of phylogenetically diverse reductive dehalogenase-homologous genes in deep subseafloor sedimentary metagenomes.</title>
        <authorList>
            <person name="Kawai M."/>
            <person name="Futagami T."/>
            <person name="Toyoda A."/>
            <person name="Takaki Y."/>
            <person name="Nishi S."/>
            <person name="Hori S."/>
            <person name="Arai W."/>
            <person name="Tsubouchi T."/>
            <person name="Morono Y."/>
            <person name="Uchiyama I."/>
            <person name="Ito T."/>
            <person name="Fujiyama A."/>
            <person name="Inagaki F."/>
            <person name="Takami H."/>
        </authorList>
    </citation>
    <scope>NUCLEOTIDE SEQUENCE</scope>
    <source>
        <strain evidence="1">Expedition CK06-06</strain>
    </source>
</reference>
<comment type="caution">
    <text evidence="1">The sequence shown here is derived from an EMBL/GenBank/DDBJ whole genome shotgun (WGS) entry which is preliminary data.</text>
</comment>
<name>X0V4C2_9ZZZZ</name>
<protein>
    <submittedName>
        <fullName evidence="1">Uncharacterized protein</fullName>
    </submittedName>
</protein>